<dbReference type="AlphaFoldDB" id="A0A4C1SD24"/>
<proteinExistence type="predicted"/>
<evidence type="ECO:0000256" key="1">
    <source>
        <dbReference type="SAM" id="MobiDB-lite"/>
    </source>
</evidence>
<feature type="compositionally biased region" description="Basic residues" evidence="1">
    <location>
        <begin position="1"/>
        <end position="12"/>
    </location>
</feature>
<feature type="region of interest" description="Disordered" evidence="1">
    <location>
        <begin position="132"/>
        <end position="153"/>
    </location>
</feature>
<reference evidence="2 3" key="1">
    <citation type="journal article" date="2019" name="Commun. Biol.">
        <title>The bagworm genome reveals a unique fibroin gene that provides high tensile strength.</title>
        <authorList>
            <person name="Kono N."/>
            <person name="Nakamura H."/>
            <person name="Ohtoshi R."/>
            <person name="Tomita M."/>
            <person name="Numata K."/>
            <person name="Arakawa K."/>
        </authorList>
    </citation>
    <scope>NUCLEOTIDE SEQUENCE [LARGE SCALE GENOMIC DNA]</scope>
</reference>
<protein>
    <submittedName>
        <fullName evidence="2">Uncharacterized protein</fullName>
    </submittedName>
</protein>
<feature type="compositionally biased region" description="Polar residues" evidence="1">
    <location>
        <begin position="141"/>
        <end position="153"/>
    </location>
</feature>
<gene>
    <name evidence="2" type="ORF">EVAR_375_1</name>
</gene>
<evidence type="ECO:0000313" key="3">
    <source>
        <dbReference type="Proteomes" id="UP000299102"/>
    </source>
</evidence>
<organism evidence="2 3">
    <name type="scientific">Eumeta variegata</name>
    <name type="common">Bagworm moth</name>
    <name type="synonym">Eumeta japonica</name>
    <dbReference type="NCBI Taxonomy" id="151549"/>
    <lineage>
        <taxon>Eukaryota</taxon>
        <taxon>Metazoa</taxon>
        <taxon>Ecdysozoa</taxon>
        <taxon>Arthropoda</taxon>
        <taxon>Hexapoda</taxon>
        <taxon>Insecta</taxon>
        <taxon>Pterygota</taxon>
        <taxon>Neoptera</taxon>
        <taxon>Endopterygota</taxon>
        <taxon>Lepidoptera</taxon>
        <taxon>Glossata</taxon>
        <taxon>Ditrysia</taxon>
        <taxon>Tineoidea</taxon>
        <taxon>Psychidae</taxon>
        <taxon>Oiketicinae</taxon>
        <taxon>Eumeta</taxon>
    </lineage>
</organism>
<dbReference type="EMBL" id="BGZK01000002">
    <property type="protein sequence ID" value="GBO98999.1"/>
    <property type="molecule type" value="Genomic_DNA"/>
</dbReference>
<name>A0A4C1SD24_EUMVA</name>
<evidence type="ECO:0000313" key="2">
    <source>
        <dbReference type="EMBL" id="GBO98999.1"/>
    </source>
</evidence>
<keyword evidence="3" id="KW-1185">Reference proteome</keyword>
<comment type="caution">
    <text evidence="2">The sequence shown here is derived from an EMBL/GenBank/DDBJ whole genome shotgun (WGS) entry which is preliminary data.</text>
</comment>
<feature type="region of interest" description="Disordered" evidence="1">
    <location>
        <begin position="1"/>
        <end position="23"/>
    </location>
</feature>
<accession>A0A4C1SD24</accession>
<sequence>MLRQGKKRHFPRSGKSFTFPNSKLQKPATFSRTRTPIDGGHFRGDSHIYIQVLVHADRDNGYYSVHLEGGELCSCLVRFKNLRAISSFPCYELISRDILPNRIHCQRRIGLDRSWTAKYALGGKTRGCGHPSQARVLGETSDGSQSRTSCWLS</sequence>
<dbReference type="Proteomes" id="UP000299102">
    <property type="component" value="Unassembled WGS sequence"/>
</dbReference>